<keyword evidence="3 5" id="KW-0378">Hydrolase</keyword>
<feature type="domain" description="Alpha galactosidase C-terminal" evidence="6">
    <location>
        <begin position="392"/>
        <end position="467"/>
    </location>
</feature>
<dbReference type="InterPro" id="IPR013785">
    <property type="entry name" value="Aldolase_TIM"/>
</dbReference>
<accession>A0ABQ0QNH0</accession>
<keyword evidence="2" id="KW-0732">Signal</keyword>
<dbReference type="SUPFAM" id="SSF51445">
    <property type="entry name" value="(Trans)glycosidases"/>
    <property type="match status" value="1"/>
</dbReference>
<dbReference type="Gene3D" id="2.60.40.1180">
    <property type="entry name" value="Golgi alpha-mannosidase II"/>
    <property type="match status" value="1"/>
</dbReference>
<sequence>MSVNALYNILSILNSVIYTTNKIFSQYNFVGGVNINTHNRLNYSVYKPNKIFLFIIVVSGFCLCLPKCSIAEEVRRVAVMPPNGLEEAPPNNVDGQRVTSLKPNHLAMTPPMGWNTWNKFACDITAEKIERAADAMVASGMQKAGYRYILIDDCWQGVRDKDGNIHADAVRFPKGIRALADYVHAKGLLLGIYSDAGTLTCGGKPGSRGHEFQDARQYAAWQVDYLKYDWCSTGTQDGPSSYRTMADALRETGRPIVFSICEWGTANPWTWGEGQGGNLWRVSADITDRWDGMKNYSLGVLPIIDLMEPLYSYAGPGHWNDPDMLEVGNGGMTEAEERSHFSLWAEMSAPLIAGNDLTAMSPFVKATLTNEEVIAVDQDALGIQGHRVARGEGWEVWSKPLSDGGRAVVLFNRSAKRLTVTAKWSDLGYPLTARATVRDLWKKRDVAHDAQNYSDSVEPHGVVMVRLKF</sequence>
<reference evidence="7 8" key="1">
    <citation type="submission" date="2013-04" db="EMBL/GenBank/DDBJ databases">
        <title>The genome sequencing project of 58 acetic acid bacteria.</title>
        <authorList>
            <person name="Okamoto-Kainuma A."/>
            <person name="Ishikawa M."/>
            <person name="Umino S."/>
            <person name="Koizumi Y."/>
            <person name="Shiwa Y."/>
            <person name="Yoshikawa H."/>
            <person name="Matsutani M."/>
            <person name="Matsushita K."/>
        </authorList>
    </citation>
    <scope>NUCLEOTIDE SEQUENCE [LARGE SCALE GENOMIC DNA]</scope>
    <source>
        <strain evidence="7 8">NBRC 106555</strain>
    </source>
</reference>
<dbReference type="EMBL" id="BAQC01000013">
    <property type="protein sequence ID" value="GBR51468.1"/>
    <property type="molecule type" value="Genomic_DNA"/>
</dbReference>
<dbReference type="InterPro" id="IPR041233">
    <property type="entry name" value="Melibiase_C"/>
</dbReference>
<comment type="catalytic activity">
    <reaction evidence="5">
        <text>Hydrolysis of terminal, non-reducing alpha-D-galactose residues in alpha-D-galactosides, including galactose oligosaccharides, galactomannans and galactolipids.</text>
        <dbReference type="EC" id="3.2.1.22"/>
    </reaction>
</comment>
<evidence type="ECO:0000256" key="1">
    <source>
        <dbReference type="ARBA" id="ARBA00009743"/>
    </source>
</evidence>
<gene>
    <name evidence="7" type="ORF">AA106555_0558</name>
</gene>
<evidence type="ECO:0000313" key="8">
    <source>
        <dbReference type="Proteomes" id="UP001062632"/>
    </source>
</evidence>
<evidence type="ECO:0000256" key="5">
    <source>
        <dbReference type="RuleBase" id="RU361168"/>
    </source>
</evidence>
<dbReference type="InterPro" id="IPR013780">
    <property type="entry name" value="Glyco_hydro_b"/>
</dbReference>
<comment type="similarity">
    <text evidence="1 5">Belongs to the glycosyl hydrolase 27 family.</text>
</comment>
<keyword evidence="8" id="KW-1185">Reference proteome</keyword>
<dbReference type="Proteomes" id="UP001062632">
    <property type="component" value="Unassembled WGS sequence"/>
</dbReference>
<dbReference type="PRINTS" id="PR00740">
    <property type="entry name" value="GLHYDRLASE27"/>
</dbReference>
<evidence type="ECO:0000259" key="6">
    <source>
        <dbReference type="Pfam" id="PF17801"/>
    </source>
</evidence>
<keyword evidence="4 5" id="KW-0326">Glycosidase</keyword>
<evidence type="ECO:0000256" key="3">
    <source>
        <dbReference type="ARBA" id="ARBA00022801"/>
    </source>
</evidence>
<dbReference type="InterPro" id="IPR000111">
    <property type="entry name" value="Glyco_hydro_27/36_CS"/>
</dbReference>
<dbReference type="Pfam" id="PF16499">
    <property type="entry name" value="Melibiase_2"/>
    <property type="match status" value="1"/>
</dbReference>
<dbReference type="PANTHER" id="PTHR11452">
    <property type="entry name" value="ALPHA-GALACTOSIDASE/ALPHA-N-ACETYLGALACTOSAMINIDASE"/>
    <property type="match status" value="1"/>
</dbReference>
<comment type="caution">
    <text evidence="7">The sequence shown here is derived from an EMBL/GenBank/DDBJ whole genome shotgun (WGS) entry which is preliminary data.</text>
</comment>
<name>A0ABQ0QNH0_9PROT</name>
<dbReference type="InterPro" id="IPR017853">
    <property type="entry name" value="GH"/>
</dbReference>
<dbReference type="SUPFAM" id="SSF51011">
    <property type="entry name" value="Glycosyl hydrolase domain"/>
    <property type="match status" value="1"/>
</dbReference>
<dbReference type="PROSITE" id="PS00512">
    <property type="entry name" value="ALPHA_GALACTOSIDASE"/>
    <property type="match status" value="1"/>
</dbReference>
<dbReference type="EC" id="3.2.1.22" evidence="5"/>
<evidence type="ECO:0000256" key="4">
    <source>
        <dbReference type="ARBA" id="ARBA00023295"/>
    </source>
</evidence>
<evidence type="ECO:0000256" key="2">
    <source>
        <dbReference type="ARBA" id="ARBA00022729"/>
    </source>
</evidence>
<organism evidence="7 8">
    <name type="scientific">Neokomagataea thailandica NBRC 106555</name>
    <dbReference type="NCBI Taxonomy" id="1223520"/>
    <lineage>
        <taxon>Bacteria</taxon>
        <taxon>Pseudomonadati</taxon>
        <taxon>Pseudomonadota</taxon>
        <taxon>Alphaproteobacteria</taxon>
        <taxon>Acetobacterales</taxon>
        <taxon>Acetobacteraceae</taxon>
        <taxon>Neokomagataea</taxon>
    </lineage>
</organism>
<proteinExistence type="inferred from homology"/>
<protein>
    <recommendedName>
        <fullName evidence="5">Alpha-galactosidase</fullName>
        <ecNumber evidence="5">3.2.1.22</ecNumber>
    </recommendedName>
    <alternativeName>
        <fullName evidence="5">Melibiase</fullName>
    </alternativeName>
</protein>
<dbReference type="CDD" id="cd14792">
    <property type="entry name" value="GH27"/>
    <property type="match status" value="1"/>
</dbReference>
<evidence type="ECO:0000313" key="7">
    <source>
        <dbReference type="EMBL" id="GBR51468.1"/>
    </source>
</evidence>
<keyword evidence="5" id="KW-1015">Disulfide bond</keyword>
<dbReference type="Pfam" id="PF17801">
    <property type="entry name" value="Melibiase_C"/>
    <property type="match status" value="1"/>
</dbReference>
<dbReference type="InterPro" id="IPR002241">
    <property type="entry name" value="Glyco_hydro_27"/>
</dbReference>
<dbReference type="PANTHER" id="PTHR11452:SF75">
    <property type="entry name" value="ALPHA-GALACTOSIDASE MEL1"/>
    <property type="match status" value="1"/>
</dbReference>
<dbReference type="Gene3D" id="3.20.20.70">
    <property type="entry name" value="Aldolase class I"/>
    <property type="match status" value="1"/>
</dbReference>